<dbReference type="InterPro" id="IPR019734">
    <property type="entry name" value="TPR_rpt"/>
</dbReference>
<dbReference type="SMART" id="SM00028">
    <property type="entry name" value="TPR"/>
    <property type="match status" value="2"/>
</dbReference>
<protein>
    <submittedName>
        <fullName evidence="2">Tetratricopeptide repeat protein</fullName>
    </submittedName>
</protein>
<dbReference type="InterPro" id="IPR011990">
    <property type="entry name" value="TPR-like_helical_dom_sf"/>
</dbReference>
<dbReference type="PROSITE" id="PS50293">
    <property type="entry name" value="TPR_REGION"/>
    <property type="match status" value="1"/>
</dbReference>
<evidence type="ECO:0000256" key="1">
    <source>
        <dbReference type="PROSITE-ProRule" id="PRU00339"/>
    </source>
</evidence>
<sequence length="85" mass="9943">MNSDYEDLLELAEFYILSQKYAEAIKALKKAQKINKLDPKLYYNFGITYEALNEKDKAINSFRQALSLDPQFKPAQEHLDKLVKE</sequence>
<accession>A0A7C4XAM9</accession>
<feature type="repeat" description="TPR" evidence="1">
    <location>
        <begin position="39"/>
        <end position="72"/>
    </location>
</feature>
<keyword evidence="1" id="KW-0802">TPR repeat</keyword>
<dbReference type="EMBL" id="DTGZ01000144">
    <property type="protein sequence ID" value="HGV98173.1"/>
    <property type="molecule type" value="Genomic_DNA"/>
</dbReference>
<dbReference type="PROSITE" id="PS50005">
    <property type="entry name" value="TPR"/>
    <property type="match status" value="1"/>
</dbReference>
<dbReference type="SUPFAM" id="SSF48452">
    <property type="entry name" value="TPR-like"/>
    <property type="match status" value="1"/>
</dbReference>
<dbReference type="Pfam" id="PF13424">
    <property type="entry name" value="TPR_12"/>
    <property type="match status" value="1"/>
</dbReference>
<dbReference type="Gene3D" id="1.25.40.10">
    <property type="entry name" value="Tetratricopeptide repeat domain"/>
    <property type="match status" value="1"/>
</dbReference>
<comment type="caution">
    <text evidence="2">The sequence shown here is derived from an EMBL/GenBank/DDBJ whole genome shotgun (WGS) entry which is preliminary data.</text>
</comment>
<organism evidence="2">
    <name type="scientific">candidate division WOR-3 bacterium</name>
    <dbReference type="NCBI Taxonomy" id="2052148"/>
    <lineage>
        <taxon>Bacteria</taxon>
        <taxon>Bacteria division WOR-3</taxon>
    </lineage>
</organism>
<evidence type="ECO:0000313" key="2">
    <source>
        <dbReference type="EMBL" id="HGV98173.1"/>
    </source>
</evidence>
<dbReference type="AlphaFoldDB" id="A0A7C4XAM9"/>
<proteinExistence type="predicted"/>
<name>A0A7C4XAM9_UNCW3</name>
<reference evidence="2" key="1">
    <citation type="journal article" date="2020" name="mSystems">
        <title>Genome- and Community-Level Interaction Insights into Carbon Utilization and Element Cycling Functions of Hydrothermarchaeota in Hydrothermal Sediment.</title>
        <authorList>
            <person name="Zhou Z."/>
            <person name="Liu Y."/>
            <person name="Xu W."/>
            <person name="Pan J."/>
            <person name="Luo Z.H."/>
            <person name="Li M."/>
        </authorList>
    </citation>
    <scope>NUCLEOTIDE SEQUENCE [LARGE SCALE GENOMIC DNA]</scope>
    <source>
        <strain evidence="2">SpSt-774</strain>
    </source>
</reference>
<gene>
    <name evidence="2" type="ORF">ENV60_07750</name>
</gene>